<protein>
    <recommendedName>
        <fullName evidence="3">diphosphoinositol-polyphosphate diphosphatase</fullName>
        <ecNumber evidence="3">3.6.1.52</ecNumber>
    </recommendedName>
</protein>
<dbReference type="InterPro" id="IPR015797">
    <property type="entry name" value="NUDIX_hydrolase-like_dom_sf"/>
</dbReference>
<accession>A0ABM4BGJ7</accession>
<evidence type="ECO:0000256" key="2">
    <source>
        <dbReference type="ARBA" id="ARBA00008266"/>
    </source>
</evidence>
<dbReference type="PANTHER" id="PTHR12629">
    <property type="entry name" value="DIPHOSPHOINOSITOL POLYPHOSPHATE PHOSPHOHYDROLASE"/>
    <property type="match status" value="1"/>
</dbReference>
<evidence type="ECO:0000256" key="7">
    <source>
        <dbReference type="ARBA" id="ARBA00033994"/>
    </source>
</evidence>
<evidence type="ECO:0000259" key="9">
    <source>
        <dbReference type="PROSITE" id="PS51462"/>
    </source>
</evidence>
<dbReference type="InterPro" id="IPR020084">
    <property type="entry name" value="NUDIX_hydrolase_CS"/>
</dbReference>
<dbReference type="EC" id="3.6.1.52" evidence="3"/>
<name>A0ABM4BGJ7_HYDVU</name>
<evidence type="ECO:0000256" key="1">
    <source>
        <dbReference type="ARBA" id="ARBA00001946"/>
    </source>
</evidence>
<organism evidence="10 11">
    <name type="scientific">Hydra vulgaris</name>
    <name type="common">Hydra</name>
    <name type="synonym">Hydra attenuata</name>
    <dbReference type="NCBI Taxonomy" id="6087"/>
    <lineage>
        <taxon>Eukaryota</taxon>
        <taxon>Metazoa</taxon>
        <taxon>Cnidaria</taxon>
        <taxon>Hydrozoa</taxon>
        <taxon>Hydroidolina</taxon>
        <taxon>Anthoathecata</taxon>
        <taxon>Aplanulata</taxon>
        <taxon>Hydridae</taxon>
        <taxon>Hydra</taxon>
    </lineage>
</organism>
<dbReference type="Pfam" id="PF00293">
    <property type="entry name" value="NUDIX"/>
    <property type="match status" value="1"/>
</dbReference>
<evidence type="ECO:0000313" key="11">
    <source>
        <dbReference type="RefSeq" id="XP_065648130.1"/>
    </source>
</evidence>
<keyword evidence="6" id="KW-0460">Magnesium</keyword>
<reference evidence="11" key="1">
    <citation type="submission" date="2025-08" db="UniProtKB">
        <authorList>
            <consortium name="RefSeq"/>
        </authorList>
    </citation>
    <scope>IDENTIFICATION</scope>
</reference>
<dbReference type="GeneID" id="105846261"/>
<evidence type="ECO:0000256" key="8">
    <source>
        <dbReference type="RuleBase" id="RU003476"/>
    </source>
</evidence>
<dbReference type="Proteomes" id="UP001652625">
    <property type="component" value="Chromosome 03"/>
</dbReference>
<dbReference type="Gene3D" id="3.90.79.10">
    <property type="entry name" value="Nucleoside Triphosphate Pyrophosphohydrolase"/>
    <property type="match status" value="1"/>
</dbReference>
<dbReference type="PRINTS" id="PR00502">
    <property type="entry name" value="NUDIXFAMILY"/>
</dbReference>
<proteinExistence type="inferred from homology"/>
<keyword evidence="4" id="KW-0479">Metal-binding</keyword>
<dbReference type="InterPro" id="IPR000086">
    <property type="entry name" value="NUDIX_hydrolase_dom"/>
</dbReference>
<dbReference type="SUPFAM" id="SSF55811">
    <property type="entry name" value="Nudix"/>
    <property type="match status" value="1"/>
</dbReference>
<sequence length="153" mass="17280">MKAQVPRTYDKEGYKLRAGCLCYKDASKKEILLVSSSSNDSLWVVPAGGIDPGENPIQAAIREAYEEAGVIGVVGDCVGVFQHDKVVKTRTYIYTMILQSFTHMKEKRKRAWFNVKDVSSKLMHPIQNSYITRDLMRLKEDPNAIVPVSKQSR</sequence>
<dbReference type="CDD" id="cd04666">
    <property type="entry name" value="NUDIX_DIPP2_like_Nudt4"/>
    <property type="match status" value="1"/>
</dbReference>
<keyword evidence="10" id="KW-1185">Reference proteome</keyword>
<evidence type="ECO:0000256" key="4">
    <source>
        <dbReference type="ARBA" id="ARBA00022723"/>
    </source>
</evidence>
<dbReference type="PANTHER" id="PTHR12629:SF0">
    <property type="entry name" value="DIPHOSPHOINOSITOL-POLYPHOSPHATE DIPHOSPHATASE"/>
    <property type="match status" value="1"/>
</dbReference>
<dbReference type="RefSeq" id="XP_065648130.1">
    <property type="nucleotide sequence ID" value="XM_065792058.1"/>
</dbReference>
<comment type="similarity">
    <text evidence="2">Belongs to the Nudix hydrolase family. DIPP subfamily.</text>
</comment>
<dbReference type="PROSITE" id="PS51462">
    <property type="entry name" value="NUDIX"/>
    <property type="match status" value="1"/>
</dbReference>
<dbReference type="InterPro" id="IPR020476">
    <property type="entry name" value="Nudix_hydrolase"/>
</dbReference>
<evidence type="ECO:0000256" key="3">
    <source>
        <dbReference type="ARBA" id="ARBA00012527"/>
    </source>
</evidence>
<comment type="catalytic activity">
    <reaction evidence="7">
        <text>diphospho-myo-inositol polyphosphate + H2O = myo-inositol polyphosphate + phosphate.</text>
        <dbReference type="EC" id="3.6.1.52"/>
    </reaction>
</comment>
<evidence type="ECO:0000256" key="5">
    <source>
        <dbReference type="ARBA" id="ARBA00022801"/>
    </source>
</evidence>
<gene>
    <name evidence="11" type="primary">LOC105846261</name>
</gene>
<keyword evidence="5 8" id="KW-0378">Hydrolase</keyword>
<dbReference type="PROSITE" id="PS00893">
    <property type="entry name" value="NUDIX_BOX"/>
    <property type="match status" value="1"/>
</dbReference>
<evidence type="ECO:0000313" key="10">
    <source>
        <dbReference type="Proteomes" id="UP001652625"/>
    </source>
</evidence>
<evidence type="ECO:0000256" key="6">
    <source>
        <dbReference type="ARBA" id="ARBA00022842"/>
    </source>
</evidence>
<dbReference type="InterPro" id="IPR047198">
    <property type="entry name" value="DDP-like_NUDIX"/>
</dbReference>
<comment type="cofactor">
    <cofactor evidence="1">
        <name>Mg(2+)</name>
        <dbReference type="ChEBI" id="CHEBI:18420"/>
    </cofactor>
</comment>
<feature type="domain" description="Nudix hydrolase" evidence="9">
    <location>
        <begin position="13"/>
        <end position="135"/>
    </location>
</feature>